<gene>
    <name evidence="2" type="ORF">MMYC01_203931</name>
</gene>
<dbReference type="AlphaFoldDB" id="A0A175WB51"/>
<accession>A0A175WB51</accession>
<evidence type="ECO:0000313" key="3">
    <source>
        <dbReference type="Proteomes" id="UP000078237"/>
    </source>
</evidence>
<dbReference type="InterPro" id="IPR004330">
    <property type="entry name" value="FAR1_DNA_bnd_dom"/>
</dbReference>
<dbReference type="InterPro" id="IPR052579">
    <property type="entry name" value="Zinc_finger_SWIM"/>
</dbReference>
<evidence type="ECO:0000313" key="2">
    <source>
        <dbReference type="EMBL" id="KXX80762.1"/>
    </source>
</evidence>
<dbReference type="Pfam" id="PF03101">
    <property type="entry name" value="FAR1"/>
    <property type="match status" value="1"/>
</dbReference>
<reference evidence="2 3" key="1">
    <citation type="journal article" date="2016" name="Genome Announc.">
        <title>Genome Sequence of Madurella mycetomatis mm55, Isolated from a Human Mycetoma Case in Sudan.</title>
        <authorList>
            <person name="Smit S."/>
            <person name="Derks M.F."/>
            <person name="Bervoets S."/>
            <person name="Fahal A."/>
            <person name="van Leeuwen W."/>
            <person name="van Belkum A."/>
            <person name="van de Sande W.W."/>
        </authorList>
    </citation>
    <scope>NUCLEOTIDE SEQUENCE [LARGE SCALE GENOMIC DNA]</scope>
    <source>
        <strain evidence="3">mm55</strain>
    </source>
</reference>
<dbReference type="EMBL" id="LCTW02000051">
    <property type="protein sequence ID" value="KXX80762.1"/>
    <property type="molecule type" value="Genomic_DNA"/>
</dbReference>
<sequence>MVIISSLNRDPQGQYRRYNLCCSKGGKNYTSHSRGIRQTKSTKTGCPMRIKAIQEKAWPYDDKWHIIVQCAEHNHEPFTGEQGANVPAQFRKIEQDGVRWLMIMHREAQLNLRQLTIGIRVSFGDKYQYVKKSDVRNMLAKIKRDEERKAAAAAAARGLPANLPYTIIPQAHLPPPRPRSRSSRCRSCRRTCRAVW</sequence>
<dbReference type="OrthoDB" id="4815524at2759"/>
<dbReference type="PANTHER" id="PTHR31569:SF4">
    <property type="entry name" value="SWIM-TYPE DOMAIN-CONTAINING PROTEIN"/>
    <property type="match status" value="1"/>
</dbReference>
<protein>
    <recommendedName>
        <fullName evidence="1">FAR1 domain-containing protein</fullName>
    </recommendedName>
</protein>
<evidence type="ECO:0000259" key="1">
    <source>
        <dbReference type="Pfam" id="PF03101"/>
    </source>
</evidence>
<proteinExistence type="predicted"/>
<name>A0A175WB51_9PEZI</name>
<organism evidence="2 3">
    <name type="scientific">Madurella mycetomatis</name>
    <dbReference type="NCBI Taxonomy" id="100816"/>
    <lineage>
        <taxon>Eukaryota</taxon>
        <taxon>Fungi</taxon>
        <taxon>Dikarya</taxon>
        <taxon>Ascomycota</taxon>
        <taxon>Pezizomycotina</taxon>
        <taxon>Sordariomycetes</taxon>
        <taxon>Sordariomycetidae</taxon>
        <taxon>Sordariales</taxon>
        <taxon>Sordariales incertae sedis</taxon>
        <taxon>Madurella</taxon>
    </lineage>
</organism>
<keyword evidence="3" id="KW-1185">Reference proteome</keyword>
<dbReference type="VEuPathDB" id="FungiDB:MMYC01_203931"/>
<dbReference type="STRING" id="100816.A0A175WB51"/>
<feature type="domain" description="FAR1" evidence="1">
    <location>
        <begin position="11"/>
        <end position="76"/>
    </location>
</feature>
<dbReference type="Proteomes" id="UP000078237">
    <property type="component" value="Unassembled WGS sequence"/>
</dbReference>
<comment type="caution">
    <text evidence="2">The sequence shown here is derived from an EMBL/GenBank/DDBJ whole genome shotgun (WGS) entry which is preliminary data.</text>
</comment>
<dbReference type="PANTHER" id="PTHR31569">
    <property type="entry name" value="SWIM-TYPE DOMAIN-CONTAINING PROTEIN"/>
    <property type="match status" value="1"/>
</dbReference>